<evidence type="ECO:0000313" key="2">
    <source>
        <dbReference type="Proteomes" id="UP000309997"/>
    </source>
</evidence>
<dbReference type="EMBL" id="RCHU02000019">
    <property type="protein sequence ID" value="KAL3565822.1"/>
    <property type="molecule type" value="Genomic_DNA"/>
</dbReference>
<dbReference type="Proteomes" id="UP000309997">
    <property type="component" value="Unassembled WGS sequence"/>
</dbReference>
<sequence length="118" mass="13288">MYNSTVISRFVMDDGGQIQQLTWLESTKSWFLFWSQPKTQCEVYAYCGAFGSCNAKSQPYCHCPRGFKPKSTGDWYSEVFSGGCERATNLQCGNSSVVNGKSDRFFPSYNMKLPADAQ</sequence>
<keyword evidence="2" id="KW-1185">Reference proteome</keyword>
<name>A0ACC4AIX1_POPAL</name>
<gene>
    <name evidence="1" type="ORF">D5086_033868</name>
</gene>
<accession>A0ACC4AIX1</accession>
<evidence type="ECO:0000313" key="1">
    <source>
        <dbReference type="EMBL" id="KAL3565822.1"/>
    </source>
</evidence>
<proteinExistence type="predicted"/>
<organism evidence="1 2">
    <name type="scientific">Populus alba</name>
    <name type="common">White poplar</name>
    <dbReference type="NCBI Taxonomy" id="43335"/>
    <lineage>
        <taxon>Eukaryota</taxon>
        <taxon>Viridiplantae</taxon>
        <taxon>Streptophyta</taxon>
        <taxon>Embryophyta</taxon>
        <taxon>Tracheophyta</taxon>
        <taxon>Spermatophyta</taxon>
        <taxon>Magnoliopsida</taxon>
        <taxon>eudicotyledons</taxon>
        <taxon>Gunneridae</taxon>
        <taxon>Pentapetalae</taxon>
        <taxon>rosids</taxon>
        <taxon>fabids</taxon>
        <taxon>Malpighiales</taxon>
        <taxon>Salicaceae</taxon>
        <taxon>Saliceae</taxon>
        <taxon>Populus</taxon>
    </lineage>
</organism>
<protein>
    <submittedName>
        <fullName evidence="1">Uncharacterized protein</fullName>
    </submittedName>
</protein>
<comment type="caution">
    <text evidence="1">The sequence shown here is derived from an EMBL/GenBank/DDBJ whole genome shotgun (WGS) entry which is preliminary data.</text>
</comment>
<reference evidence="1 2" key="1">
    <citation type="journal article" date="2024" name="Plant Biotechnol. J.">
        <title>Genome and CRISPR/Cas9 system of a widespread forest tree (Populus alba) in the world.</title>
        <authorList>
            <person name="Liu Y.J."/>
            <person name="Jiang P.F."/>
            <person name="Han X.M."/>
            <person name="Li X.Y."/>
            <person name="Wang H.M."/>
            <person name="Wang Y.J."/>
            <person name="Wang X.X."/>
            <person name="Zeng Q.Y."/>
        </authorList>
    </citation>
    <scope>NUCLEOTIDE SEQUENCE [LARGE SCALE GENOMIC DNA]</scope>
    <source>
        <strain evidence="2">cv. PAL-ZL1</strain>
    </source>
</reference>